<dbReference type="Proteomes" id="UP001499990">
    <property type="component" value="Unassembled WGS sequence"/>
</dbReference>
<proteinExistence type="predicted"/>
<name>A0ABP6SMP7_9ACTN</name>
<dbReference type="RefSeq" id="WP_345045411.1">
    <property type="nucleotide sequence ID" value="NZ_BAAAYL010000002.1"/>
</dbReference>
<gene>
    <name evidence="1" type="ORF">GCM10020367_69880</name>
</gene>
<organism evidence="1 2">
    <name type="scientific">Streptomyces sannanensis</name>
    <dbReference type="NCBI Taxonomy" id="285536"/>
    <lineage>
        <taxon>Bacteria</taxon>
        <taxon>Bacillati</taxon>
        <taxon>Actinomycetota</taxon>
        <taxon>Actinomycetes</taxon>
        <taxon>Kitasatosporales</taxon>
        <taxon>Streptomycetaceae</taxon>
        <taxon>Streptomyces</taxon>
    </lineage>
</organism>
<evidence type="ECO:0000313" key="1">
    <source>
        <dbReference type="EMBL" id="GAA3380867.1"/>
    </source>
</evidence>
<dbReference type="EMBL" id="BAAAYL010000002">
    <property type="protein sequence ID" value="GAA3380867.1"/>
    <property type="molecule type" value="Genomic_DNA"/>
</dbReference>
<protein>
    <submittedName>
        <fullName evidence="1">Uncharacterized protein</fullName>
    </submittedName>
</protein>
<comment type="caution">
    <text evidence="1">The sequence shown here is derived from an EMBL/GenBank/DDBJ whole genome shotgun (WGS) entry which is preliminary data.</text>
</comment>
<accession>A0ABP6SMP7</accession>
<keyword evidence="2" id="KW-1185">Reference proteome</keyword>
<sequence>MPGRPAVAVAAPVWQAITAAGRASLGEDAFAAMGFPVPSADGREPWLIHAEAQTLDLAGGRWGAGCLKRTEHGGEWRWHPHPRFGLEQGRSATNWTSGQTPALRLRVVGTLPWADTNTLEITTQRRLDLERKLPNSQLAGAMTLLSQRRAADLPAAQWRRTLSFNSSRSLSYTCTLATTEGTPALQAAAMLALPTTMESSVVVCAEVLIDDRQAWATLLQLGWDTRLSLQEAQAVLLGAWETAAELLPEAIGTPDLHWSAPPTIELRLSSERSEPNGVLPPLTQVLDLTPFGDGDDRTAMAVTITAPPRLTADERRNLLRRALVHVGREFGYVDAGPEALL</sequence>
<evidence type="ECO:0000313" key="2">
    <source>
        <dbReference type="Proteomes" id="UP001499990"/>
    </source>
</evidence>
<reference evidence="2" key="1">
    <citation type="journal article" date="2019" name="Int. J. Syst. Evol. Microbiol.">
        <title>The Global Catalogue of Microorganisms (GCM) 10K type strain sequencing project: providing services to taxonomists for standard genome sequencing and annotation.</title>
        <authorList>
            <consortium name="The Broad Institute Genomics Platform"/>
            <consortium name="The Broad Institute Genome Sequencing Center for Infectious Disease"/>
            <person name="Wu L."/>
            <person name="Ma J."/>
        </authorList>
    </citation>
    <scope>NUCLEOTIDE SEQUENCE [LARGE SCALE GENOMIC DNA]</scope>
    <source>
        <strain evidence="2">JCM 9651</strain>
    </source>
</reference>